<proteinExistence type="predicted"/>
<protein>
    <submittedName>
        <fullName evidence="1">Uncharacterized protein</fullName>
    </submittedName>
</protein>
<evidence type="ECO:0000313" key="1">
    <source>
        <dbReference type="EMBL" id="EMD99120.1"/>
    </source>
</evidence>
<organism evidence="1 2">
    <name type="scientific">Stutzerimonas stutzeri NF13</name>
    <dbReference type="NCBI Taxonomy" id="1212548"/>
    <lineage>
        <taxon>Bacteria</taxon>
        <taxon>Pseudomonadati</taxon>
        <taxon>Pseudomonadota</taxon>
        <taxon>Gammaproteobacteria</taxon>
        <taxon>Pseudomonadales</taxon>
        <taxon>Pseudomonadaceae</taxon>
        <taxon>Stutzerimonas</taxon>
    </lineage>
</organism>
<comment type="caution">
    <text evidence="1">The sequence shown here is derived from an EMBL/GenBank/DDBJ whole genome shotgun (WGS) entry which is preliminary data.</text>
</comment>
<evidence type="ECO:0000313" key="2">
    <source>
        <dbReference type="Proteomes" id="UP000011700"/>
    </source>
</evidence>
<accession>M2TP96</accession>
<sequence>MLLIYPKNEKDDLTADERKVLKQIIERWR</sequence>
<dbReference type="Proteomes" id="UP000011700">
    <property type="component" value="Unassembled WGS sequence"/>
</dbReference>
<dbReference type="EMBL" id="AOBS01000064">
    <property type="protein sequence ID" value="EMD99120.1"/>
    <property type="molecule type" value="Genomic_DNA"/>
</dbReference>
<reference evidence="1 2" key="1">
    <citation type="journal article" date="2013" name="Genome Announc.">
        <title>Draft Genome of Pseudomonas stutzeri Strain NF13, a Nitrogen Fixer Isolated from the Galapagos Rift Hydrothermal Vent.</title>
        <authorList>
            <person name="Pena A."/>
            <person name="Busquets A."/>
            <person name="Gomila M."/>
            <person name="Mayol J."/>
            <person name="Bosch R."/>
            <person name="Nogales B."/>
            <person name="Garcia-Valdes E."/>
            <person name="Bennasar A."/>
            <person name="Lalucat J."/>
        </authorList>
    </citation>
    <scope>NUCLEOTIDE SEQUENCE [LARGE SCALE GENOMIC DNA]</scope>
    <source>
        <strain evidence="1 2">NF13</strain>
    </source>
</reference>
<dbReference type="eggNOG" id="COG4737">
    <property type="taxonomic scope" value="Bacteria"/>
</dbReference>
<name>M2TP96_STUST</name>
<dbReference type="AlphaFoldDB" id="M2TP96"/>
<gene>
    <name evidence="1" type="ORF">B381_16088</name>
</gene>